<sequence length="145" mass="15481">MTGAYMYPAASSVRLSLFAVFHLAQIGAVLGLRCLVSQLCKFGRIKPQFKSAPFALLASNTSVCAAASPRPVTLPVSRPAVLTHVGYGFIKIRLPWKSRDNLSSEPPEREAGAADSDGPVSLGDTLALRDTSRPKESVSLRNPDV</sequence>
<dbReference type="Proteomes" id="UP000027002">
    <property type="component" value="Chromosome 5"/>
</dbReference>
<feature type="transmembrane region" description="Helical" evidence="2">
    <location>
        <begin position="15"/>
        <end position="36"/>
    </location>
</feature>
<dbReference type="AlphaFoldDB" id="A0A8E5HUT1"/>
<feature type="compositionally biased region" description="Basic and acidic residues" evidence="1">
    <location>
        <begin position="99"/>
        <end position="112"/>
    </location>
</feature>
<protein>
    <submittedName>
        <fullName evidence="3">Uncharacterized protein</fullName>
    </submittedName>
</protein>
<accession>A0A8E5HUT1</accession>
<proteinExistence type="predicted"/>
<name>A0A8E5HUT1_USTVR</name>
<organism evidence="3 4">
    <name type="scientific">Ustilaginoidea virens</name>
    <name type="common">Rice false smut fungus</name>
    <name type="synonym">Villosiclava virens</name>
    <dbReference type="NCBI Taxonomy" id="1159556"/>
    <lineage>
        <taxon>Eukaryota</taxon>
        <taxon>Fungi</taxon>
        <taxon>Dikarya</taxon>
        <taxon>Ascomycota</taxon>
        <taxon>Pezizomycotina</taxon>
        <taxon>Sordariomycetes</taxon>
        <taxon>Hypocreomycetidae</taxon>
        <taxon>Hypocreales</taxon>
        <taxon>Clavicipitaceae</taxon>
        <taxon>Ustilaginoidea</taxon>
    </lineage>
</organism>
<dbReference type="EMBL" id="CP072757">
    <property type="protein sequence ID" value="QUC22025.1"/>
    <property type="molecule type" value="Genomic_DNA"/>
</dbReference>
<dbReference type="KEGG" id="uvi:66067043"/>
<dbReference type="RefSeq" id="XP_042999698.1">
    <property type="nucleotide sequence ID" value="XM_043143763.1"/>
</dbReference>
<keyword evidence="2" id="KW-1133">Transmembrane helix</keyword>
<evidence type="ECO:0000313" key="3">
    <source>
        <dbReference type="EMBL" id="QUC22025.1"/>
    </source>
</evidence>
<keyword evidence="4" id="KW-1185">Reference proteome</keyword>
<feature type="compositionally biased region" description="Basic and acidic residues" evidence="1">
    <location>
        <begin position="130"/>
        <end position="145"/>
    </location>
</feature>
<evidence type="ECO:0000256" key="2">
    <source>
        <dbReference type="SAM" id="Phobius"/>
    </source>
</evidence>
<keyword evidence="2" id="KW-0812">Transmembrane</keyword>
<dbReference type="GeneID" id="66067043"/>
<evidence type="ECO:0000256" key="1">
    <source>
        <dbReference type="SAM" id="MobiDB-lite"/>
    </source>
</evidence>
<feature type="region of interest" description="Disordered" evidence="1">
    <location>
        <begin position="99"/>
        <end position="145"/>
    </location>
</feature>
<keyword evidence="2" id="KW-0472">Membrane</keyword>
<evidence type="ECO:0000313" key="4">
    <source>
        <dbReference type="Proteomes" id="UP000027002"/>
    </source>
</evidence>
<reference evidence="3" key="1">
    <citation type="submission" date="2020-03" db="EMBL/GenBank/DDBJ databases">
        <title>A mixture of massive structural variations and highly conserved coding sequences in Ustilaginoidea virens genome.</title>
        <authorList>
            <person name="Zhang K."/>
            <person name="Zhao Z."/>
            <person name="Zhang Z."/>
            <person name="Li Y."/>
            <person name="Hsiang T."/>
            <person name="Sun W."/>
        </authorList>
    </citation>
    <scope>NUCLEOTIDE SEQUENCE</scope>
    <source>
        <strain evidence="3">UV-8b</strain>
    </source>
</reference>
<gene>
    <name evidence="3" type="ORF">UV8b_06266</name>
</gene>